<evidence type="ECO:0000313" key="2">
    <source>
        <dbReference type="EMBL" id="CEG13828.1"/>
    </source>
</evidence>
<dbReference type="Gene3D" id="3.30.70.20">
    <property type="match status" value="1"/>
</dbReference>
<dbReference type="InterPro" id="IPR017900">
    <property type="entry name" value="4Fe4S_Fe_S_CS"/>
</dbReference>
<feature type="domain" description="4Fe-4S ferredoxin-type" evidence="1">
    <location>
        <begin position="2"/>
        <end position="31"/>
    </location>
</feature>
<evidence type="ECO:0000259" key="1">
    <source>
        <dbReference type="PROSITE" id="PS51379"/>
    </source>
</evidence>
<accession>A0A098ECT6</accession>
<dbReference type="EMBL" id="CCXY01000420">
    <property type="protein sequence ID" value="CEG13828.1"/>
    <property type="molecule type" value="Genomic_DNA"/>
</dbReference>
<proteinExistence type="predicted"/>
<dbReference type="AlphaFoldDB" id="A0A098ECT6"/>
<dbReference type="PROSITE" id="PS00198">
    <property type="entry name" value="4FE4S_FER_1"/>
    <property type="match status" value="1"/>
</dbReference>
<dbReference type="SUPFAM" id="SSF54862">
    <property type="entry name" value="4Fe-4S ferredoxins"/>
    <property type="match status" value="1"/>
</dbReference>
<name>A0A098ECT6_9ZZZZ</name>
<dbReference type="InterPro" id="IPR017896">
    <property type="entry name" value="4Fe4S_Fe-S-bd"/>
</dbReference>
<gene>
    <name evidence="2" type="ORF">MSIBF_A560003</name>
</gene>
<dbReference type="Pfam" id="PF12838">
    <property type="entry name" value="Fer4_7"/>
    <property type="match status" value="1"/>
</dbReference>
<organism evidence="2">
    <name type="scientific">groundwater metagenome</name>
    <dbReference type="NCBI Taxonomy" id="717931"/>
    <lineage>
        <taxon>unclassified sequences</taxon>
        <taxon>metagenomes</taxon>
        <taxon>ecological metagenomes</taxon>
    </lineage>
</organism>
<protein>
    <submittedName>
        <fullName evidence="2">Ferredoxin (Modular protein)</fullName>
    </submittedName>
</protein>
<reference evidence="2" key="1">
    <citation type="submission" date="2014-09" db="EMBL/GenBank/DDBJ databases">
        <authorList>
            <person name="Probst J Alexander"/>
        </authorList>
    </citation>
    <scope>NUCLEOTIDE SEQUENCE</scope>
</reference>
<dbReference type="PROSITE" id="PS51379">
    <property type="entry name" value="4FE4S_FER_2"/>
    <property type="match status" value="2"/>
</dbReference>
<feature type="domain" description="4Fe-4S ferredoxin-type" evidence="1">
    <location>
        <begin position="38"/>
        <end position="67"/>
    </location>
</feature>
<sequence length="79" mass="8906">MVQIIICPEKCDGCGICVEVCHKGQRIFKIEKVWNKNICVVQDTSYCYGCTTCTSKCPKKAINLVRNDKKDNKDGKDGF</sequence>